<accession>A0A4R2QNH0</accession>
<gene>
    <name evidence="3" type="ORF">EV191_108248</name>
</gene>
<evidence type="ECO:0000313" key="4">
    <source>
        <dbReference type="Proteomes" id="UP000294911"/>
    </source>
</evidence>
<proteinExistence type="predicted"/>
<sequence length="309" mass="31573">MTEETAEAAGEQPATVRSQEFTVDGPIELDISTGSGRVEVVLTEEDAARVDVRHVPGPEGSWADGISSILNWVGEQFPQVADTVQAGRADPAAAVRETRIDMTGGRLLVRAPAKSMPLRGIPLAITVHAPRGSDLTVRSGDADVTISGTAGKVDTASGSGNLTAGDTESATSVRTGAGYVRLGTCAEHLRIRTGSGDVDTGACEGPATITSGSGDVRLGSVSAPTRVRTGNGDVTVTDAMHDYLEIGTGSGEIQVAIRSGVEAEVDLASTGGTVRSDLEVAEQPANERPTLRVRARSGSGNVLITSAGS</sequence>
<dbReference type="EMBL" id="SLXQ01000008">
    <property type="protein sequence ID" value="TCP50158.1"/>
    <property type="molecule type" value="Genomic_DNA"/>
</dbReference>
<name>A0A4R2QNH0_9PSEU</name>
<dbReference type="Proteomes" id="UP000294911">
    <property type="component" value="Unassembled WGS sequence"/>
</dbReference>
<dbReference type="Gene3D" id="2.160.20.120">
    <property type="match status" value="1"/>
</dbReference>
<evidence type="ECO:0000259" key="2">
    <source>
        <dbReference type="Pfam" id="PF13349"/>
    </source>
</evidence>
<feature type="region of interest" description="Disordered" evidence="1">
    <location>
        <begin position="150"/>
        <end position="169"/>
    </location>
</feature>
<dbReference type="AlphaFoldDB" id="A0A4R2QNH0"/>
<evidence type="ECO:0000256" key="1">
    <source>
        <dbReference type="SAM" id="MobiDB-lite"/>
    </source>
</evidence>
<feature type="domain" description="DUF4097" evidence="2">
    <location>
        <begin position="125"/>
        <end position="304"/>
    </location>
</feature>
<feature type="region of interest" description="Disordered" evidence="1">
    <location>
        <begin position="1"/>
        <end position="22"/>
    </location>
</feature>
<dbReference type="PANTHER" id="PTHR34094">
    <property type="match status" value="1"/>
</dbReference>
<dbReference type="RefSeq" id="WP_132878452.1">
    <property type="nucleotide sequence ID" value="NZ_SLXQ01000008.1"/>
</dbReference>
<dbReference type="Pfam" id="PF13349">
    <property type="entry name" value="DUF4097"/>
    <property type="match status" value="1"/>
</dbReference>
<organism evidence="3 4">
    <name type="scientific">Tamaricihabitans halophyticus</name>
    <dbReference type="NCBI Taxonomy" id="1262583"/>
    <lineage>
        <taxon>Bacteria</taxon>
        <taxon>Bacillati</taxon>
        <taxon>Actinomycetota</taxon>
        <taxon>Actinomycetes</taxon>
        <taxon>Pseudonocardiales</taxon>
        <taxon>Pseudonocardiaceae</taxon>
        <taxon>Tamaricihabitans</taxon>
    </lineage>
</organism>
<dbReference type="PANTHER" id="PTHR34094:SF1">
    <property type="entry name" value="PROTEIN FAM185A"/>
    <property type="match status" value="1"/>
</dbReference>
<comment type="caution">
    <text evidence="3">The sequence shown here is derived from an EMBL/GenBank/DDBJ whole genome shotgun (WGS) entry which is preliminary data.</text>
</comment>
<evidence type="ECO:0000313" key="3">
    <source>
        <dbReference type="EMBL" id="TCP50158.1"/>
    </source>
</evidence>
<dbReference type="OrthoDB" id="3677688at2"/>
<reference evidence="3 4" key="1">
    <citation type="submission" date="2019-03" db="EMBL/GenBank/DDBJ databases">
        <title>Genomic Encyclopedia of Type Strains, Phase IV (KMG-IV): sequencing the most valuable type-strain genomes for metagenomic binning, comparative biology and taxonomic classification.</title>
        <authorList>
            <person name="Goeker M."/>
        </authorList>
    </citation>
    <scope>NUCLEOTIDE SEQUENCE [LARGE SCALE GENOMIC DNA]</scope>
    <source>
        <strain evidence="3 4">DSM 45765</strain>
    </source>
</reference>
<protein>
    <submittedName>
        <fullName evidence="3">Putative adhesin</fullName>
    </submittedName>
</protein>
<dbReference type="InterPro" id="IPR025164">
    <property type="entry name" value="Toastrack_DUF4097"/>
</dbReference>
<feature type="compositionally biased region" description="Polar residues" evidence="1">
    <location>
        <begin position="156"/>
        <end position="169"/>
    </location>
</feature>
<keyword evidence="4" id="KW-1185">Reference proteome</keyword>